<dbReference type="Pfam" id="PF00950">
    <property type="entry name" value="ABC-3"/>
    <property type="match status" value="1"/>
</dbReference>
<organism evidence="8 9">
    <name type="scientific">Candidatus Thalassospirochaeta sargassi</name>
    <dbReference type="NCBI Taxonomy" id="3119039"/>
    <lineage>
        <taxon>Bacteria</taxon>
        <taxon>Pseudomonadati</taxon>
        <taxon>Spirochaetota</taxon>
        <taxon>Spirochaetia</taxon>
        <taxon>Spirochaetales</taxon>
        <taxon>Spirochaetaceae</taxon>
        <taxon>Candidatus Thalassospirochaeta</taxon>
    </lineage>
</organism>
<dbReference type="InterPro" id="IPR001626">
    <property type="entry name" value="ABC_TroCD"/>
</dbReference>
<evidence type="ECO:0000256" key="6">
    <source>
        <dbReference type="RuleBase" id="RU003943"/>
    </source>
</evidence>
<name>A0AAJ1ICY4_9SPIO</name>
<accession>A0AAJ1ICY4</accession>
<dbReference type="Gene3D" id="1.10.3470.10">
    <property type="entry name" value="ABC transporter involved in vitamin B12 uptake, BtuC"/>
    <property type="match status" value="1"/>
</dbReference>
<dbReference type="GO" id="GO:0055085">
    <property type="term" value="P:transmembrane transport"/>
    <property type="evidence" value="ECO:0007669"/>
    <property type="project" value="InterPro"/>
</dbReference>
<evidence type="ECO:0000313" key="9">
    <source>
        <dbReference type="Proteomes" id="UP001221217"/>
    </source>
</evidence>
<keyword evidence="5 7" id="KW-0472">Membrane</keyword>
<comment type="caution">
    <text evidence="8">The sequence shown here is derived from an EMBL/GenBank/DDBJ whole genome shotgun (WGS) entry which is preliminary data.</text>
</comment>
<gene>
    <name evidence="8" type="ORF">PQJ61_09665</name>
</gene>
<sequence length="276" mass="28958">MEFIIEPLQYGFILRGLIGGLFTAAACATLSAFVVWRGMSFMGDALAHSVLPGIVVAYILGISLLWGALGAASFVVIGIGLISSKGNLREDTAIGVVFTGFFALGILMLSRVATFSDLSHILFGNILGVSTQDLIMMAVVTVIVIAGTFLSFKEIVTASFDPAHSTAIGLSPALVRYIVLIMLALTTVVAIQTVGVVLVLALLVTPGASASLVSRRLPSIIGLSLLLAGLATIIGFYVSFYIDLSSGPSIVLALTAEFLICILIRKIKLKNVKKPI</sequence>
<dbReference type="Proteomes" id="UP001221217">
    <property type="component" value="Unassembled WGS sequence"/>
</dbReference>
<protein>
    <submittedName>
        <fullName evidence="8">Metal ABC transporter permease</fullName>
    </submittedName>
</protein>
<keyword evidence="3 6" id="KW-0812">Transmembrane</keyword>
<dbReference type="GO" id="GO:0071281">
    <property type="term" value="P:cellular response to iron ion"/>
    <property type="evidence" value="ECO:0007669"/>
    <property type="project" value="UniProtKB-ARBA"/>
</dbReference>
<feature type="transmembrane region" description="Helical" evidence="7">
    <location>
        <begin position="173"/>
        <end position="191"/>
    </location>
</feature>
<dbReference type="PANTHER" id="PTHR30477">
    <property type="entry name" value="ABC-TRANSPORTER METAL-BINDING PROTEIN"/>
    <property type="match status" value="1"/>
</dbReference>
<feature type="transmembrane region" description="Helical" evidence="7">
    <location>
        <begin position="220"/>
        <end position="240"/>
    </location>
</feature>
<feature type="transmembrane region" description="Helical" evidence="7">
    <location>
        <begin position="12"/>
        <end position="36"/>
    </location>
</feature>
<feature type="transmembrane region" description="Helical" evidence="7">
    <location>
        <begin position="134"/>
        <end position="152"/>
    </location>
</feature>
<dbReference type="PANTHER" id="PTHR30477:SF13">
    <property type="entry name" value="IRON TRANSPORT SYSTEM MEMBRANE PROTEIN HI_0360-RELATED"/>
    <property type="match status" value="1"/>
</dbReference>
<dbReference type="SUPFAM" id="SSF81345">
    <property type="entry name" value="ABC transporter involved in vitamin B12 uptake, BtuC"/>
    <property type="match status" value="1"/>
</dbReference>
<dbReference type="EMBL" id="JAQQAL010000022">
    <property type="protein sequence ID" value="MDC7227017.1"/>
    <property type="molecule type" value="Genomic_DNA"/>
</dbReference>
<dbReference type="GO" id="GO:0043190">
    <property type="term" value="C:ATP-binding cassette (ABC) transporter complex"/>
    <property type="evidence" value="ECO:0007669"/>
    <property type="project" value="InterPro"/>
</dbReference>
<proteinExistence type="inferred from homology"/>
<evidence type="ECO:0000256" key="3">
    <source>
        <dbReference type="ARBA" id="ARBA00022692"/>
    </source>
</evidence>
<feature type="transmembrane region" description="Helical" evidence="7">
    <location>
        <begin position="246"/>
        <end position="264"/>
    </location>
</feature>
<keyword evidence="4 7" id="KW-1133">Transmembrane helix</keyword>
<evidence type="ECO:0000256" key="7">
    <source>
        <dbReference type="SAM" id="Phobius"/>
    </source>
</evidence>
<dbReference type="GO" id="GO:0010043">
    <property type="term" value="P:response to zinc ion"/>
    <property type="evidence" value="ECO:0007669"/>
    <property type="project" value="TreeGrafter"/>
</dbReference>
<dbReference type="CDD" id="cd06550">
    <property type="entry name" value="TM_ABC_iron-siderophores_like"/>
    <property type="match status" value="1"/>
</dbReference>
<feature type="transmembrane region" description="Helical" evidence="7">
    <location>
        <begin position="56"/>
        <end position="82"/>
    </location>
</feature>
<comment type="subcellular location">
    <subcellularLocation>
        <location evidence="6">Cell membrane</location>
        <topology evidence="6">Multi-pass membrane protein</topology>
    </subcellularLocation>
    <subcellularLocation>
        <location evidence="1">Membrane</location>
        <topology evidence="1">Multi-pass membrane protein</topology>
    </subcellularLocation>
</comment>
<dbReference type="FunFam" id="1.10.3470.10:FF:000003">
    <property type="entry name" value="Iron ABC transporter permease SitD"/>
    <property type="match status" value="1"/>
</dbReference>
<reference evidence="8 9" key="1">
    <citation type="submission" date="2022-12" db="EMBL/GenBank/DDBJ databases">
        <title>Metagenome assembled genome from gulf of manar.</title>
        <authorList>
            <person name="Kohli P."/>
            <person name="Pk S."/>
            <person name="Venkata Ramana C."/>
            <person name="Sasikala C."/>
        </authorList>
    </citation>
    <scope>NUCLEOTIDE SEQUENCE [LARGE SCALE GENOMIC DNA]</scope>
    <source>
        <strain evidence="8">JB008</strain>
    </source>
</reference>
<evidence type="ECO:0000256" key="4">
    <source>
        <dbReference type="ARBA" id="ARBA00022989"/>
    </source>
</evidence>
<evidence type="ECO:0000313" key="8">
    <source>
        <dbReference type="EMBL" id="MDC7227017.1"/>
    </source>
</evidence>
<keyword evidence="6" id="KW-0813">Transport</keyword>
<comment type="similarity">
    <text evidence="2 6">Belongs to the ABC-3 integral membrane protein family.</text>
</comment>
<feature type="transmembrane region" description="Helical" evidence="7">
    <location>
        <begin position="197"/>
        <end position="213"/>
    </location>
</feature>
<dbReference type="AlphaFoldDB" id="A0AAJ1ICY4"/>
<feature type="transmembrane region" description="Helical" evidence="7">
    <location>
        <begin position="94"/>
        <end position="114"/>
    </location>
</feature>
<evidence type="ECO:0000256" key="5">
    <source>
        <dbReference type="ARBA" id="ARBA00023136"/>
    </source>
</evidence>
<evidence type="ECO:0000256" key="1">
    <source>
        <dbReference type="ARBA" id="ARBA00004141"/>
    </source>
</evidence>
<evidence type="ECO:0000256" key="2">
    <source>
        <dbReference type="ARBA" id="ARBA00008034"/>
    </source>
</evidence>
<dbReference type="InterPro" id="IPR037294">
    <property type="entry name" value="ABC_BtuC-like"/>
</dbReference>